<accession>A0A3B0PBF5</accession>
<gene>
    <name evidence="2" type="ORF">NCTC10115_00190</name>
</gene>
<dbReference type="Gene3D" id="3.40.50.300">
    <property type="entry name" value="P-loop containing nucleotide triphosphate hydrolases"/>
    <property type="match status" value="1"/>
</dbReference>
<organism evidence="2 3">
    <name type="scientific">Mycoplasmoides gallisepticum</name>
    <name type="common">Mycoplasma gallisepticum</name>
    <dbReference type="NCBI Taxonomy" id="2096"/>
    <lineage>
        <taxon>Bacteria</taxon>
        <taxon>Bacillati</taxon>
        <taxon>Mycoplasmatota</taxon>
        <taxon>Mycoplasmoidales</taxon>
        <taxon>Mycoplasmoidaceae</taxon>
        <taxon>Mycoplasmoides</taxon>
    </lineage>
</organism>
<feature type="domain" description="DNA2/NAM7 helicase-like C-terminal" evidence="1">
    <location>
        <begin position="3"/>
        <end position="54"/>
    </location>
</feature>
<reference evidence="3" key="1">
    <citation type="submission" date="2018-06" db="EMBL/GenBank/DDBJ databases">
        <authorList>
            <consortium name="Pathogen Informatics"/>
        </authorList>
    </citation>
    <scope>NUCLEOTIDE SEQUENCE [LARGE SCALE GENOMIC DNA]</scope>
    <source>
        <strain evidence="3">NCTC10115</strain>
    </source>
</reference>
<evidence type="ECO:0000313" key="3">
    <source>
        <dbReference type="Proteomes" id="UP000260136"/>
    </source>
</evidence>
<name>A0A3B0PBF5_MYCGL</name>
<evidence type="ECO:0000259" key="1">
    <source>
        <dbReference type="Pfam" id="PF13087"/>
    </source>
</evidence>
<dbReference type="Pfam" id="PF13087">
    <property type="entry name" value="AAA_12"/>
    <property type="match status" value="1"/>
</dbReference>
<feature type="non-terminal residue" evidence="2">
    <location>
        <position position="68"/>
    </location>
</feature>
<dbReference type="AlphaFoldDB" id="A0A3B0PBF5"/>
<proteinExistence type="predicted"/>
<dbReference type="Proteomes" id="UP000260136">
    <property type="component" value="Chromosome"/>
</dbReference>
<dbReference type="InterPro" id="IPR041679">
    <property type="entry name" value="DNA2/NAM7-like_C"/>
</dbReference>
<evidence type="ECO:0000313" key="2">
    <source>
        <dbReference type="EMBL" id="SYV93899.1"/>
    </source>
</evidence>
<protein>
    <recommendedName>
        <fullName evidence="1">DNA2/NAM7 helicase-like C-terminal domain-containing protein</fullName>
    </recommendedName>
</protein>
<dbReference type="InterPro" id="IPR027417">
    <property type="entry name" value="P-loop_NTPase"/>
</dbReference>
<dbReference type="EMBL" id="LS991952">
    <property type="protein sequence ID" value="SYV93899.1"/>
    <property type="molecule type" value="Genomic_DNA"/>
</dbReference>
<sequence length="68" mass="7644">MFVKSVENVQGDERDIIIFSVAYDKSVVSYGPISSTTNGVNRLNVAITRAKDRIELFKTNKASEYNGW</sequence>